<accession>A0ABS8XA05</accession>
<sequence>MNAALQTLLIAAASVASAAAIGVSLAERTATPATEVVRLERVVVTGSHMATAAPAVVARLPRVVVERRRAAPADDFRLAQALPAAPAL</sequence>
<evidence type="ECO:0008006" key="4">
    <source>
        <dbReference type="Google" id="ProtNLM"/>
    </source>
</evidence>
<dbReference type="Proteomes" id="UP001201463">
    <property type="component" value="Unassembled WGS sequence"/>
</dbReference>
<evidence type="ECO:0000313" key="3">
    <source>
        <dbReference type="Proteomes" id="UP001201463"/>
    </source>
</evidence>
<dbReference type="RefSeq" id="WP_233391887.1">
    <property type="nucleotide sequence ID" value="NZ_JAJTWT010000004.1"/>
</dbReference>
<feature type="signal peptide" evidence="1">
    <location>
        <begin position="1"/>
        <end position="18"/>
    </location>
</feature>
<keyword evidence="1" id="KW-0732">Signal</keyword>
<reference evidence="2 3" key="1">
    <citation type="submission" date="2021-12" db="EMBL/GenBank/DDBJ databases">
        <title>Genome seq of p7.</title>
        <authorList>
            <person name="Seo T."/>
        </authorList>
    </citation>
    <scope>NUCLEOTIDE SEQUENCE [LARGE SCALE GENOMIC DNA]</scope>
    <source>
        <strain evidence="2 3">P7</strain>
    </source>
</reference>
<comment type="caution">
    <text evidence="2">The sequence shown here is derived from an EMBL/GenBank/DDBJ whole genome shotgun (WGS) entry which is preliminary data.</text>
</comment>
<protein>
    <recommendedName>
        <fullName evidence="4">Pilus assembly protein FimV</fullName>
    </recommendedName>
</protein>
<proteinExistence type="predicted"/>
<feature type="chain" id="PRO_5047449579" description="Pilus assembly protein FimV" evidence="1">
    <location>
        <begin position="19"/>
        <end position="88"/>
    </location>
</feature>
<gene>
    <name evidence="2" type="ORF">LXT12_10810</name>
</gene>
<organism evidence="2 3">
    <name type="scientific">Pelomonas caseinilytica</name>
    <dbReference type="NCBI Taxonomy" id="2906763"/>
    <lineage>
        <taxon>Bacteria</taxon>
        <taxon>Pseudomonadati</taxon>
        <taxon>Pseudomonadota</taxon>
        <taxon>Betaproteobacteria</taxon>
        <taxon>Burkholderiales</taxon>
        <taxon>Sphaerotilaceae</taxon>
        <taxon>Roseateles</taxon>
    </lineage>
</organism>
<keyword evidence="3" id="KW-1185">Reference proteome</keyword>
<dbReference type="EMBL" id="JAJTWT010000004">
    <property type="protein sequence ID" value="MCE4537739.1"/>
    <property type="molecule type" value="Genomic_DNA"/>
</dbReference>
<name>A0ABS8XA05_9BURK</name>
<evidence type="ECO:0000313" key="2">
    <source>
        <dbReference type="EMBL" id="MCE4537739.1"/>
    </source>
</evidence>
<evidence type="ECO:0000256" key="1">
    <source>
        <dbReference type="SAM" id="SignalP"/>
    </source>
</evidence>